<dbReference type="EMBL" id="RZNY01000035">
    <property type="protein sequence ID" value="RUT40500.1"/>
    <property type="molecule type" value="Genomic_DNA"/>
</dbReference>
<feature type="region of interest" description="Disordered" evidence="1">
    <location>
        <begin position="96"/>
        <end position="206"/>
    </location>
</feature>
<evidence type="ECO:0000256" key="1">
    <source>
        <dbReference type="SAM" id="MobiDB-lite"/>
    </source>
</evidence>
<evidence type="ECO:0000256" key="2">
    <source>
        <dbReference type="SAM" id="Phobius"/>
    </source>
</evidence>
<feature type="compositionally biased region" description="Basic and acidic residues" evidence="1">
    <location>
        <begin position="111"/>
        <end position="124"/>
    </location>
</feature>
<sequence length="316" mass="34783">MGKQRIRKRRRRRFYKPNVAVSLLTCITIILLFVWGGLYWKESSNKNQLVNASAQDQGQQISQGEEGLPLLADNNSYEETGDALQTIEEAADLGGENADVADDSDGSVSVVKEEASSQTQEKETTVPQIGKINDSDTLDTRKPDTSSSSMKPETNSSSKHNESGSTKSETLVSVKPNEQDQSPTESNSSAPLEMGSSSTAQTSPVVSKVEKYEEEFTNVQGKCTKDTKVVLSKAESNAQQMDKQDPRVVLAWRDNLDTELATAKSTCEGTFQELIQTAENDQVSLSVVEQWKQTYNDLRVKLQEESEAKLKEIMGG</sequence>
<evidence type="ECO:0000313" key="4">
    <source>
        <dbReference type="Proteomes" id="UP000279446"/>
    </source>
</evidence>
<proteinExistence type="predicted"/>
<comment type="caution">
    <text evidence="3">The sequence shown here is derived from an EMBL/GenBank/DDBJ whole genome shotgun (WGS) entry which is preliminary data.</text>
</comment>
<gene>
    <name evidence="3" type="ORF">EJP82_24675</name>
</gene>
<feature type="compositionally biased region" description="Polar residues" evidence="1">
    <location>
        <begin position="179"/>
        <end position="205"/>
    </location>
</feature>
<dbReference type="AlphaFoldDB" id="A0A433XZ80"/>
<keyword evidence="2" id="KW-1133">Transmembrane helix</keyword>
<keyword evidence="2" id="KW-0472">Membrane</keyword>
<protein>
    <submittedName>
        <fullName evidence="3">Uncharacterized protein</fullName>
    </submittedName>
</protein>
<name>A0A433XZ80_9BACL</name>
<dbReference type="Proteomes" id="UP000279446">
    <property type="component" value="Unassembled WGS sequence"/>
</dbReference>
<accession>A0A433XZ80</accession>
<dbReference type="RefSeq" id="WP_127194721.1">
    <property type="nucleotide sequence ID" value="NZ_RZNY01000035.1"/>
</dbReference>
<evidence type="ECO:0000313" key="3">
    <source>
        <dbReference type="EMBL" id="RUT40500.1"/>
    </source>
</evidence>
<keyword evidence="4" id="KW-1185">Reference proteome</keyword>
<feature type="compositionally biased region" description="Polar residues" evidence="1">
    <location>
        <begin position="145"/>
        <end position="171"/>
    </location>
</feature>
<organism evidence="3 4">
    <name type="scientific">Paenibacillus anaericanus</name>
    <dbReference type="NCBI Taxonomy" id="170367"/>
    <lineage>
        <taxon>Bacteria</taxon>
        <taxon>Bacillati</taxon>
        <taxon>Bacillota</taxon>
        <taxon>Bacilli</taxon>
        <taxon>Bacillales</taxon>
        <taxon>Paenibacillaceae</taxon>
        <taxon>Paenibacillus</taxon>
    </lineage>
</organism>
<keyword evidence="2" id="KW-0812">Transmembrane</keyword>
<reference evidence="3 4" key="1">
    <citation type="submission" date="2018-12" db="EMBL/GenBank/DDBJ databases">
        <authorList>
            <person name="Sun L."/>
            <person name="Chen Z."/>
        </authorList>
    </citation>
    <scope>NUCLEOTIDE SEQUENCE [LARGE SCALE GENOMIC DNA]</scope>
    <source>
        <strain evidence="3 4">DSM 15890</strain>
    </source>
</reference>
<dbReference type="OrthoDB" id="2601662at2"/>
<feature type="transmembrane region" description="Helical" evidence="2">
    <location>
        <begin position="21"/>
        <end position="40"/>
    </location>
</feature>